<accession>A0ABD2LEX2</accession>
<proteinExistence type="predicted"/>
<feature type="transmembrane region" description="Helical" evidence="1">
    <location>
        <begin position="36"/>
        <end position="57"/>
    </location>
</feature>
<evidence type="ECO:0000313" key="3">
    <source>
        <dbReference type="Proteomes" id="UP001620626"/>
    </source>
</evidence>
<keyword evidence="1" id="KW-1133">Transmembrane helix</keyword>
<evidence type="ECO:0008006" key="4">
    <source>
        <dbReference type="Google" id="ProtNLM"/>
    </source>
</evidence>
<keyword evidence="1" id="KW-0812">Transmembrane</keyword>
<sequence length="196" mass="22010">MEENERPAFAAENAQSVLFLHSGDWVSARELATRRFFCSAFRLALAVFVSVQLRHFLFSPVWMHGYLWSLNQFAVSEQGSMGADKSALSLLEQQMAQVGFWEHATHGIFCTLAVRLLLHCGGFSHQQKSVWALLRLAFFSGMASGLARAVQMRQRLLPCVHECFCGVAAVFLLGLCLTLRNPWEGQQEKNGTKKTQ</sequence>
<evidence type="ECO:0000313" key="2">
    <source>
        <dbReference type="EMBL" id="KAL3113767.1"/>
    </source>
</evidence>
<dbReference type="EMBL" id="JBICBT010000437">
    <property type="protein sequence ID" value="KAL3113767.1"/>
    <property type="molecule type" value="Genomic_DNA"/>
</dbReference>
<dbReference type="Proteomes" id="UP001620626">
    <property type="component" value="Unassembled WGS sequence"/>
</dbReference>
<feature type="transmembrane region" description="Helical" evidence="1">
    <location>
        <begin position="155"/>
        <end position="179"/>
    </location>
</feature>
<feature type="transmembrane region" description="Helical" evidence="1">
    <location>
        <begin position="130"/>
        <end position="149"/>
    </location>
</feature>
<protein>
    <recommendedName>
        <fullName evidence="4">Transmembrane protein</fullName>
    </recommendedName>
</protein>
<gene>
    <name evidence="2" type="ORF">niasHT_016056</name>
</gene>
<keyword evidence="3" id="KW-1185">Reference proteome</keyword>
<evidence type="ECO:0000256" key="1">
    <source>
        <dbReference type="SAM" id="Phobius"/>
    </source>
</evidence>
<reference evidence="2 3" key="1">
    <citation type="submission" date="2024-10" db="EMBL/GenBank/DDBJ databases">
        <authorList>
            <person name="Kim D."/>
        </authorList>
    </citation>
    <scope>NUCLEOTIDE SEQUENCE [LARGE SCALE GENOMIC DNA]</scope>
    <source>
        <strain evidence="2">BH-2024</strain>
    </source>
</reference>
<keyword evidence="1" id="KW-0472">Membrane</keyword>
<dbReference type="AlphaFoldDB" id="A0ABD2LEX2"/>
<comment type="caution">
    <text evidence="2">The sequence shown here is derived from an EMBL/GenBank/DDBJ whole genome shotgun (WGS) entry which is preliminary data.</text>
</comment>
<name>A0ABD2LEX2_9BILA</name>
<organism evidence="2 3">
    <name type="scientific">Heterodera trifolii</name>
    <dbReference type="NCBI Taxonomy" id="157864"/>
    <lineage>
        <taxon>Eukaryota</taxon>
        <taxon>Metazoa</taxon>
        <taxon>Ecdysozoa</taxon>
        <taxon>Nematoda</taxon>
        <taxon>Chromadorea</taxon>
        <taxon>Rhabditida</taxon>
        <taxon>Tylenchina</taxon>
        <taxon>Tylenchomorpha</taxon>
        <taxon>Tylenchoidea</taxon>
        <taxon>Heteroderidae</taxon>
        <taxon>Heteroderinae</taxon>
        <taxon>Heterodera</taxon>
    </lineage>
</organism>